<sequence length="756" mass="83193">MRKQPNMNAGAAGLFIIFSLLFFVLIYRFVSIQWTGEVGGQALAARAELKHTKEKELDARRGTIYDRTGETIAEDTTSYTLAAILNDSMTTDPKKPKHVVDPKKTARELSKFIDVSEAEIYKQLTKEGMFQVEFGKAGSDISHDKKEQIEALKLPGIIFMRDMKRFYPNGVFSSHVIGFVEKQENENGAVSSVGKLGLEQQLDTILRGKPGIIHYQGDRWGFLLPDGKEQIKPAKDGKDVYLTLDKKIQTFLEDAISKVDKEYKPKKIIAIVADPKTGEILAMAQRPTFHPKTREGLEKSWYNEAIETSFEPGSTMKIFTLAAAVQENVFNGNAYYQSGRYKVTENSAEIGDHNGHGWGSITYLEGVQRSSNVAFAKIAAEQLGFDRYREYLTKFGLDKPTGIDLPNEVSSKIVYTYPIDKITTAYGQGTAITPIQQIQAAIAVANDGKMLKPHVIDRIVDSETGKVIEDSQPEVTGEPISAETAKEVREILETVITSEKGTGHERYQIDGYDVAGKTGTAEISGSGGYLKGKQDYIFSFLGMAPTDDPELIMYVAVQQPEVATYFEGSKPVSEIFKPVMKSSLQYLNIEPVTQKETAVSKMPDLLNTNVANAQEKLKTSGFEIVTVGKGTNVTAQLPKKGANILAGERVFIRTDGELAVPDMRGWSRRDVMSFAKLANLKLNVTGNGYVAEQSLPADAALAEGEYLIVHLETPEQLNKAEKAGEPAKSTEAVESNEAGQPDQTGEQAETEGNVQD</sequence>
<dbReference type="Pfam" id="PF03717">
    <property type="entry name" value="PBP_dimer"/>
    <property type="match status" value="1"/>
</dbReference>
<dbReference type="Pfam" id="PF00905">
    <property type="entry name" value="Transpeptidase"/>
    <property type="match status" value="1"/>
</dbReference>
<evidence type="ECO:0000313" key="11">
    <source>
        <dbReference type="EMBL" id="PLR96240.1"/>
    </source>
</evidence>
<dbReference type="Proteomes" id="UP000235114">
    <property type="component" value="Unassembled WGS sequence"/>
</dbReference>
<dbReference type="Proteomes" id="UP000234951">
    <property type="component" value="Unassembled WGS sequence"/>
</dbReference>
<dbReference type="UniPathway" id="UPA00219"/>
<dbReference type="PANTHER" id="PTHR30627:SF26">
    <property type="entry name" value="PENICILLIN-BINDING PROTEIN 2B"/>
    <property type="match status" value="1"/>
</dbReference>
<comment type="similarity">
    <text evidence="3">Belongs to the transpeptidase family.</text>
</comment>
<reference evidence="10 12" key="1">
    <citation type="submission" date="2017-11" db="EMBL/GenBank/DDBJ databases">
        <title>Comparitive Functional Genomics of Dry Heat Resistant strains isolated from the Viking Spacecraft.</title>
        <authorList>
            <person name="Seuylemezian A."/>
            <person name="Cooper K."/>
            <person name="Vaishampayan P."/>
        </authorList>
    </citation>
    <scope>NUCLEOTIDE SEQUENCE [LARGE SCALE GENOMIC DNA]</scope>
    <source>
        <strain evidence="10 12">M4.6</strain>
    </source>
</reference>
<reference evidence="11 13" key="2">
    <citation type="submission" date="2017-12" db="EMBL/GenBank/DDBJ databases">
        <title>Comparative Functional Genomics of Dry Heat Resistant strains isolated from the Viking Spacecraft.</title>
        <authorList>
            <person name="Seuylemezian A."/>
            <person name="Cooper K."/>
            <person name="Vaishampayan P."/>
        </authorList>
    </citation>
    <scope>NUCLEOTIDE SEQUENCE [LARGE SCALE GENOMIC DNA]</scope>
    <source>
        <strain evidence="11 13">ATCC 29669</strain>
    </source>
</reference>
<comment type="caution">
    <text evidence="10">The sequence shown here is derived from an EMBL/GenBank/DDBJ whole genome shotgun (WGS) entry which is preliminary data.</text>
</comment>
<evidence type="ECO:0000256" key="8">
    <source>
        <dbReference type="SAM" id="Phobius"/>
    </source>
</evidence>
<evidence type="ECO:0000256" key="7">
    <source>
        <dbReference type="SAM" id="MobiDB-lite"/>
    </source>
</evidence>
<dbReference type="CDD" id="cd06575">
    <property type="entry name" value="PASTA_Pbp2x-like_2"/>
    <property type="match status" value="1"/>
</dbReference>
<dbReference type="SUPFAM" id="SSF56519">
    <property type="entry name" value="Penicillin binding protein dimerisation domain"/>
    <property type="match status" value="1"/>
</dbReference>
<protein>
    <recommendedName>
        <fullName evidence="4">serine-type D-Ala-D-Ala carboxypeptidase</fullName>
        <ecNumber evidence="4">3.4.16.4</ecNumber>
    </recommendedName>
</protein>
<dbReference type="InterPro" id="IPR036138">
    <property type="entry name" value="PBP_dimer_sf"/>
</dbReference>
<evidence type="ECO:0000256" key="4">
    <source>
        <dbReference type="ARBA" id="ARBA00012448"/>
    </source>
</evidence>
<dbReference type="EC" id="3.4.16.4" evidence="4"/>
<name>A0A2N5GNP2_9BACI</name>
<dbReference type="Gene3D" id="3.40.710.10">
    <property type="entry name" value="DD-peptidase/beta-lactamase superfamily"/>
    <property type="match status" value="1"/>
</dbReference>
<dbReference type="InterPro" id="IPR050515">
    <property type="entry name" value="Beta-lactam/transpept"/>
</dbReference>
<dbReference type="FunFam" id="3.40.710.10:FF:000026">
    <property type="entry name" value="Penicillin-binding protein 1"/>
    <property type="match status" value="1"/>
</dbReference>
<evidence type="ECO:0000259" key="9">
    <source>
        <dbReference type="PROSITE" id="PS51178"/>
    </source>
</evidence>
<keyword evidence="8" id="KW-0812">Transmembrane</keyword>
<dbReference type="InterPro" id="IPR012338">
    <property type="entry name" value="Beta-lactam/transpept-like"/>
</dbReference>
<evidence type="ECO:0000313" key="10">
    <source>
        <dbReference type="EMBL" id="PLR84114.1"/>
    </source>
</evidence>
<keyword evidence="8" id="KW-1133">Transmembrane helix</keyword>
<dbReference type="InterPro" id="IPR005311">
    <property type="entry name" value="PBP_dimer"/>
</dbReference>
<dbReference type="Gene3D" id="2.20.70.70">
    <property type="match status" value="1"/>
</dbReference>
<dbReference type="SMART" id="SM00740">
    <property type="entry name" value="PASTA"/>
    <property type="match status" value="2"/>
</dbReference>
<dbReference type="GO" id="GO:0005886">
    <property type="term" value="C:plasma membrane"/>
    <property type="evidence" value="ECO:0007669"/>
    <property type="project" value="TreeGrafter"/>
</dbReference>
<keyword evidence="5 8" id="KW-0472">Membrane</keyword>
<dbReference type="EMBL" id="PGVA01000014">
    <property type="protein sequence ID" value="PLR84114.1"/>
    <property type="molecule type" value="Genomic_DNA"/>
</dbReference>
<gene>
    <name evidence="10" type="ORF">CU635_07355</name>
    <name evidence="11" type="ORF">CVD25_12650</name>
</gene>
<organism evidence="10 12">
    <name type="scientific">Bacillus canaveralius</name>
    <dbReference type="NCBI Taxonomy" id="1403243"/>
    <lineage>
        <taxon>Bacteria</taxon>
        <taxon>Bacillati</taxon>
        <taxon>Bacillota</taxon>
        <taxon>Bacilli</taxon>
        <taxon>Bacillales</taxon>
        <taxon>Bacillaceae</taxon>
        <taxon>Bacillus</taxon>
    </lineage>
</organism>
<dbReference type="InterPro" id="IPR001460">
    <property type="entry name" value="PCN-bd_Tpept"/>
</dbReference>
<evidence type="ECO:0000313" key="13">
    <source>
        <dbReference type="Proteomes" id="UP000235114"/>
    </source>
</evidence>
<evidence type="ECO:0000256" key="1">
    <source>
        <dbReference type="ARBA" id="ARBA00004370"/>
    </source>
</evidence>
<comment type="subcellular location">
    <subcellularLocation>
        <location evidence="1">Membrane</location>
    </subcellularLocation>
</comment>
<comment type="catalytic activity">
    <reaction evidence="6">
        <text>Preferential cleavage: (Ac)2-L-Lys-D-Ala-|-D-Ala. Also transpeptidation of peptidyl-alanyl moieties that are N-acyl substituents of D-alanine.</text>
        <dbReference type="EC" id="3.4.16.4"/>
    </reaction>
</comment>
<evidence type="ECO:0000256" key="5">
    <source>
        <dbReference type="ARBA" id="ARBA00023136"/>
    </source>
</evidence>
<dbReference type="Gene3D" id="3.30.70.2110">
    <property type="match status" value="1"/>
</dbReference>
<dbReference type="GO" id="GO:0009002">
    <property type="term" value="F:serine-type D-Ala-D-Ala carboxypeptidase activity"/>
    <property type="evidence" value="ECO:0007669"/>
    <property type="project" value="UniProtKB-EC"/>
</dbReference>
<evidence type="ECO:0000256" key="3">
    <source>
        <dbReference type="ARBA" id="ARBA00007171"/>
    </source>
</evidence>
<dbReference type="SUPFAM" id="SSF56601">
    <property type="entry name" value="beta-lactamase/transpeptidase-like"/>
    <property type="match status" value="1"/>
</dbReference>
<dbReference type="Pfam" id="PF03793">
    <property type="entry name" value="PASTA"/>
    <property type="match status" value="2"/>
</dbReference>
<dbReference type="AlphaFoldDB" id="A0A2N5GNP2"/>
<evidence type="ECO:0000256" key="6">
    <source>
        <dbReference type="ARBA" id="ARBA00034000"/>
    </source>
</evidence>
<dbReference type="EMBL" id="PGVD01000033">
    <property type="protein sequence ID" value="PLR96240.1"/>
    <property type="molecule type" value="Genomic_DNA"/>
</dbReference>
<dbReference type="InterPro" id="IPR005543">
    <property type="entry name" value="PASTA_dom"/>
</dbReference>
<dbReference type="SUPFAM" id="SSF54184">
    <property type="entry name" value="Penicillin-binding protein 2x (pbp-2x), c-terminal domain"/>
    <property type="match status" value="2"/>
</dbReference>
<feature type="transmembrane region" description="Helical" evidence="8">
    <location>
        <begin position="12"/>
        <end position="30"/>
    </location>
</feature>
<feature type="domain" description="PASTA" evidence="9">
    <location>
        <begin position="596"/>
        <end position="656"/>
    </location>
</feature>
<dbReference type="GO" id="GO:0071555">
    <property type="term" value="P:cell wall organization"/>
    <property type="evidence" value="ECO:0007669"/>
    <property type="project" value="TreeGrafter"/>
</dbReference>
<dbReference type="PANTHER" id="PTHR30627">
    <property type="entry name" value="PEPTIDOGLYCAN D,D-TRANSPEPTIDASE"/>
    <property type="match status" value="1"/>
</dbReference>
<feature type="domain" description="PASTA" evidence="9">
    <location>
        <begin position="657"/>
        <end position="713"/>
    </location>
</feature>
<dbReference type="GO" id="GO:0008658">
    <property type="term" value="F:penicillin binding"/>
    <property type="evidence" value="ECO:0007669"/>
    <property type="project" value="InterPro"/>
</dbReference>
<dbReference type="OrthoDB" id="9804124at2"/>
<evidence type="ECO:0000256" key="2">
    <source>
        <dbReference type="ARBA" id="ARBA00004752"/>
    </source>
</evidence>
<dbReference type="Gene3D" id="3.90.1310.10">
    <property type="entry name" value="Penicillin-binding protein 2a (Domain 2)"/>
    <property type="match status" value="1"/>
</dbReference>
<evidence type="ECO:0000313" key="12">
    <source>
        <dbReference type="Proteomes" id="UP000234951"/>
    </source>
</evidence>
<comment type="pathway">
    <text evidence="2">Cell wall biogenesis; peptidoglycan biosynthesis.</text>
</comment>
<accession>A0A2N5GNP2</accession>
<proteinExistence type="inferred from homology"/>
<feature type="region of interest" description="Disordered" evidence="7">
    <location>
        <begin position="717"/>
        <end position="756"/>
    </location>
</feature>
<feature type="compositionally biased region" description="Polar residues" evidence="7">
    <location>
        <begin position="737"/>
        <end position="756"/>
    </location>
</feature>
<dbReference type="CDD" id="cd06576">
    <property type="entry name" value="PASTA_Pbp2x-like_1"/>
    <property type="match status" value="1"/>
</dbReference>
<keyword evidence="13" id="KW-1185">Reference proteome</keyword>
<dbReference type="PROSITE" id="PS51178">
    <property type="entry name" value="PASTA"/>
    <property type="match status" value="2"/>
</dbReference>
<dbReference type="GO" id="GO:0009252">
    <property type="term" value="P:peptidoglycan biosynthetic process"/>
    <property type="evidence" value="ECO:0007669"/>
    <property type="project" value="UniProtKB-UniPathway"/>
</dbReference>